<dbReference type="AlphaFoldDB" id="A0A0P1I5D0"/>
<reference evidence="5" key="1">
    <citation type="submission" date="2015-09" db="EMBL/GenBank/DDBJ databases">
        <authorList>
            <person name="Rodrigo-Torres Lidia"/>
            <person name="Arahal R.David."/>
        </authorList>
    </citation>
    <scope>NUCLEOTIDE SEQUENCE [LARGE SCALE GENOMIC DNA]</scope>
    <source>
        <strain evidence="5">CECT 7735</strain>
    </source>
</reference>
<feature type="region of interest" description="Disordered" evidence="1">
    <location>
        <begin position="594"/>
        <end position="619"/>
    </location>
</feature>
<dbReference type="RefSeq" id="WP_058310482.1">
    <property type="nucleotide sequence ID" value="NZ_CYTW01000001.1"/>
</dbReference>
<proteinExistence type="predicted"/>
<dbReference type="STRING" id="1715693.PH7735_01343"/>
<feature type="domain" description="AsmA" evidence="3">
    <location>
        <begin position="336"/>
        <end position="520"/>
    </location>
</feature>
<evidence type="ECO:0000313" key="5">
    <source>
        <dbReference type="Proteomes" id="UP000051870"/>
    </source>
</evidence>
<organism evidence="4 5">
    <name type="scientific">Shimia thalassica</name>
    <dbReference type="NCBI Taxonomy" id="1715693"/>
    <lineage>
        <taxon>Bacteria</taxon>
        <taxon>Pseudomonadati</taxon>
        <taxon>Pseudomonadota</taxon>
        <taxon>Alphaproteobacteria</taxon>
        <taxon>Rhodobacterales</taxon>
        <taxon>Roseobacteraceae</taxon>
    </lineage>
</organism>
<dbReference type="GO" id="GO:0005886">
    <property type="term" value="C:plasma membrane"/>
    <property type="evidence" value="ECO:0007669"/>
    <property type="project" value="TreeGrafter"/>
</dbReference>
<keyword evidence="2" id="KW-1133">Transmembrane helix</keyword>
<dbReference type="Proteomes" id="UP000051870">
    <property type="component" value="Unassembled WGS sequence"/>
</dbReference>
<name>A0A0P1I5D0_9RHOB</name>
<dbReference type="EMBL" id="CYTW01000001">
    <property type="protein sequence ID" value="CUJ91234.1"/>
    <property type="molecule type" value="Genomic_DNA"/>
</dbReference>
<dbReference type="PANTHER" id="PTHR30441">
    <property type="entry name" value="DUF748 DOMAIN-CONTAINING PROTEIN"/>
    <property type="match status" value="1"/>
</dbReference>
<evidence type="ECO:0000259" key="3">
    <source>
        <dbReference type="Pfam" id="PF05170"/>
    </source>
</evidence>
<gene>
    <name evidence="4" type="ORF">PH7735_01343</name>
</gene>
<evidence type="ECO:0000256" key="1">
    <source>
        <dbReference type="SAM" id="MobiDB-lite"/>
    </source>
</evidence>
<evidence type="ECO:0000313" key="4">
    <source>
        <dbReference type="EMBL" id="CUJ91234.1"/>
    </source>
</evidence>
<keyword evidence="2" id="KW-0472">Membrane</keyword>
<sequence length="642" mass="67153">MRLIRVLLMVVVVVCVGLVALVLVLPGEKIARIAADQVKAQTGRDLNFEGDVGISWYPVLGISTGAVTLSNADWSTEGPMLTADSLAIGVDVAALVTGDIRIKKVEALRPDVVLEVDADGRANWSLFPETAATDTPTTTEDTPASGGLFLEKLTIKDARLRYVEAGTAVFDMANSDVSLDWAAPDEPADVTLILRPAGQDITVSARLADLPALLGGEVAALSADVTVAGATLAFDGRAGLDSQAAGQLTADVPNPDKVLKALGQAASGQIDPFNLRGQVTLTKEGQLSLRDTTVMALGNTLTLQADVFTDGERPKVNAQIAAGVLDLSSFAQPAEADVPAQSADNSWSKEVIDASALGLVDGSIAIAASGIDLGDLTLGASRMAVSIDRSRAVFALQDISAYGGKVTGEFVANNRNGLSVGGKIRADNVEMKTLLSDAMKISRFAGKATAQASFLGVGNSVYDIMNTLKGSGSVDVGQGTISGIDLDRLLRSGVSGGGTTVFDSLSATLQIEQGVLSNDDLLLDLPSVQAKGEGVVGLGQRTLDYLFTPQIKRDDQQGLAIPVRINGSWDDPKIRPQLDKALGVDLEAEKERLKDEAETRAQQEISERLNLQPEVGQSTEDAIKDSLEDKAKSKLLELLGGD</sequence>
<dbReference type="GO" id="GO:0090313">
    <property type="term" value="P:regulation of protein targeting to membrane"/>
    <property type="evidence" value="ECO:0007669"/>
    <property type="project" value="TreeGrafter"/>
</dbReference>
<dbReference type="Pfam" id="PF05170">
    <property type="entry name" value="AsmA"/>
    <property type="match status" value="2"/>
</dbReference>
<dbReference type="InterPro" id="IPR007844">
    <property type="entry name" value="AsmA"/>
</dbReference>
<dbReference type="GeneID" id="83880399"/>
<protein>
    <submittedName>
        <fullName evidence="4">Putative assembly protein</fullName>
    </submittedName>
</protein>
<feature type="domain" description="AsmA" evidence="3">
    <location>
        <begin position="7"/>
        <end position="178"/>
    </location>
</feature>
<keyword evidence="5" id="KW-1185">Reference proteome</keyword>
<keyword evidence="2" id="KW-0812">Transmembrane</keyword>
<dbReference type="PANTHER" id="PTHR30441:SF4">
    <property type="entry name" value="PROTEIN ASMA"/>
    <property type="match status" value="1"/>
</dbReference>
<feature type="transmembrane region" description="Helical" evidence="2">
    <location>
        <begin position="7"/>
        <end position="25"/>
    </location>
</feature>
<feature type="compositionally biased region" description="Basic and acidic residues" evidence="1">
    <location>
        <begin position="594"/>
        <end position="607"/>
    </location>
</feature>
<accession>A0A0P1I5D0</accession>
<dbReference type="InterPro" id="IPR052894">
    <property type="entry name" value="AsmA-related"/>
</dbReference>
<evidence type="ECO:0000256" key="2">
    <source>
        <dbReference type="SAM" id="Phobius"/>
    </source>
</evidence>